<evidence type="ECO:0000259" key="2">
    <source>
        <dbReference type="Pfam" id="PF13439"/>
    </source>
</evidence>
<evidence type="ECO:0000313" key="3">
    <source>
        <dbReference type="EMBL" id="MSU05563.1"/>
    </source>
</evidence>
<comment type="caution">
    <text evidence="3">The sequence shown here is derived from an EMBL/GenBank/DDBJ whole genome shotgun (WGS) entry which is preliminary data.</text>
</comment>
<evidence type="ECO:0000313" key="4">
    <source>
        <dbReference type="Proteomes" id="UP000460549"/>
    </source>
</evidence>
<dbReference type="SUPFAM" id="SSF53756">
    <property type="entry name" value="UDP-Glycosyltransferase/glycogen phosphorylase"/>
    <property type="match status" value="1"/>
</dbReference>
<evidence type="ECO:0000259" key="1">
    <source>
        <dbReference type="Pfam" id="PF00534"/>
    </source>
</evidence>
<feature type="domain" description="Glycosyl transferase family 1" evidence="1">
    <location>
        <begin position="211"/>
        <end position="369"/>
    </location>
</feature>
<dbReference type="Gene3D" id="3.40.50.2000">
    <property type="entry name" value="Glycogen Phosphorylase B"/>
    <property type="match status" value="2"/>
</dbReference>
<dbReference type="Pfam" id="PF13439">
    <property type="entry name" value="Glyco_transf_4"/>
    <property type="match status" value="1"/>
</dbReference>
<dbReference type="Pfam" id="PF00534">
    <property type="entry name" value="Glycos_transf_1"/>
    <property type="match status" value="1"/>
</dbReference>
<accession>A0A7X2PB20</accession>
<dbReference type="EMBL" id="VUNN01000002">
    <property type="protein sequence ID" value="MSU05563.1"/>
    <property type="molecule type" value="Genomic_DNA"/>
</dbReference>
<dbReference type="AlphaFoldDB" id="A0A7X2PB20"/>
<dbReference type="InterPro" id="IPR001296">
    <property type="entry name" value="Glyco_trans_1"/>
</dbReference>
<dbReference type="GO" id="GO:0016758">
    <property type="term" value="F:hexosyltransferase activity"/>
    <property type="evidence" value="ECO:0007669"/>
    <property type="project" value="TreeGrafter"/>
</dbReference>
<organism evidence="3 4">
    <name type="scientific">Bullifex porci</name>
    <dbReference type="NCBI Taxonomy" id="2606638"/>
    <lineage>
        <taxon>Bacteria</taxon>
        <taxon>Pseudomonadati</taxon>
        <taxon>Spirochaetota</taxon>
        <taxon>Spirochaetia</taxon>
        <taxon>Spirochaetales</taxon>
        <taxon>Spirochaetaceae</taxon>
        <taxon>Bullifex</taxon>
    </lineage>
</organism>
<gene>
    <name evidence="3" type="ORF">FYJ80_02040</name>
</gene>
<dbReference type="Proteomes" id="UP000460549">
    <property type="component" value="Unassembled WGS sequence"/>
</dbReference>
<dbReference type="PANTHER" id="PTHR45947">
    <property type="entry name" value="SULFOQUINOVOSYL TRANSFERASE SQD2"/>
    <property type="match status" value="1"/>
</dbReference>
<keyword evidence="3" id="KW-0808">Transferase</keyword>
<name>A0A7X2PB20_9SPIO</name>
<proteinExistence type="predicted"/>
<keyword evidence="4" id="KW-1185">Reference proteome</keyword>
<feature type="domain" description="Glycosyltransferase subfamily 4-like N-terminal" evidence="2">
    <location>
        <begin position="15"/>
        <end position="192"/>
    </location>
</feature>
<protein>
    <submittedName>
        <fullName evidence="3">Glycosyltransferase family 4 protein</fullName>
    </submittedName>
</protein>
<dbReference type="PANTHER" id="PTHR45947:SF3">
    <property type="entry name" value="SULFOQUINOVOSYL TRANSFERASE SQD2"/>
    <property type="match status" value="1"/>
</dbReference>
<sequence length="413" mass="47077">MRIAFGFDIFYPETNGVITTTINLANNLVALGHEVYFFVPEDKQFTDTVIENNIHIIRVKALSTPIYKGIKVLPVQSWYLKKYFLKYKFDVIHCTSPWLVCQAMNHCARRMHIPVLATHHTLIDNPIYIKYALKSTALANIAQKPIWPIVFDPFFRLVWMVTAPNKETCKNIKEHLPDLEVRYVSNGIEIERFKKTPSGTPLKEVPEGFIDENTFIYIGRLGYEKAIDVAIKGFAKAIEKNPKLKFLIIGEGPAHKELIELVQELNLDEKNIYFTGLIDNHRLIDSGVLKKAVAFITASLSENQAITVIEALCSGCPVICANVFNMTALVDKDSGWYFEGGNIDDLAEKILYVSSHREERDQKSANAIKSIDKYDGKKIAKEFESIYLELIEKKKQGFYVVDGEKKAIQYENN</sequence>
<dbReference type="InterPro" id="IPR050194">
    <property type="entry name" value="Glycosyltransferase_grp1"/>
</dbReference>
<reference evidence="3 4" key="1">
    <citation type="submission" date="2019-08" db="EMBL/GenBank/DDBJ databases">
        <title>In-depth cultivation of the pig gut microbiome towards novel bacterial diversity and tailored functional studies.</title>
        <authorList>
            <person name="Wylensek D."/>
            <person name="Hitch T.C.A."/>
            <person name="Clavel T."/>
        </authorList>
    </citation>
    <scope>NUCLEOTIDE SEQUENCE [LARGE SCALE GENOMIC DNA]</scope>
    <source>
        <strain evidence="3 4">NM-380-WT-3C1</strain>
    </source>
</reference>
<dbReference type="InterPro" id="IPR028098">
    <property type="entry name" value="Glyco_trans_4-like_N"/>
</dbReference>
<dbReference type="RefSeq" id="WP_154424460.1">
    <property type="nucleotide sequence ID" value="NZ_VUNN01000002.1"/>
</dbReference>